<dbReference type="InterPro" id="IPR041577">
    <property type="entry name" value="RT_RNaseH_2"/>
</dbReference>
<protein>
    <submittedName>
        <fullName evidence="12">Pol polyprotein</fullName>
    </submittedName>
</protein>
<evidence type="ECO:0000259" key="11">
    <source>
        <dbReference type="PROSITE" id="PS50994"/>
    </source>
</evidence>
<evidence type="ECO:0000256" key="5">
    <source>
        <dbReference type="ARBA" id="ARBA00022759"/>
    </source>
</evidence>
<keyword evidence="5" id="KW-0255">Endonuclease</keyword>
<dbReference type="SUPFAM" id="SSF56672">
    <property type="entry name" value="DNA/RNA polymerases"/>
    <property type="match status" value="1"/>
</dbReference>
<dbReference type="CDD" id="cd01647">
    <property type="entry name" value="RT_LTR"/>
    <property type="match status" value="1"/>
</dbReference>
<comment type="caution">
    <text evidence="12">The sequence shown here is derived from an EMBL/GenBank/DDBJ whole genome shotgun (WGS) entry which is preliminary data.</text>
</comment>
<dbReference type="Gene3D" id="3.30.70.270">
    <property type="match status" value="2"/>
</dbReference>
<dbReference type="InterPro" id="IPR001584">
    <property type="entry name" value="Integrase_cat-core"/>
</dbReference>
<dbReference type="InterPro" id="IPR012337">
    <property type="entry name" value="RNaseH-like_sf"/>
</dbReference>
<dbReference type="InterPro" id="IPR043128">
    <property type="entry name" value="Rev_trsase/Diguanyl_cyclase"/>
</dbReference>
<evidence type="ECO:0000256" key="9">
    <source>
        <dbReference type="SAM" id="MobiDB-lite"/>
    </source>
</evidence>
<dbReference type="Pfam" id="PF17921">
    <property type="entry name" value="Integrase_H2C2"/>
    <property type="match status" value="1"/>
</dbReference>
<dbReference type="Gene3D" id="3.30.420.10">
    <property type="entry name" value="Ribonuclease H-like superfamily/Ribonuclease H"/>
    <property type="match status" value="1"/>
</dbReference>
<dbReference type="CDD" id="cd09274">
    <property type="entry name" value="RNase_HI_RT_Ty3"/>
    <property type="match status" value="1"/>
</dbReference>
<dbReference type="GO" id="GO:0015074">
    <property type="term" value="P:DNA integration"/>
    <property type="evidence" value="ECO:0007669"/>
    <property type="project" value="InterPro"/>
</dbReference>
<evidence type="ECO:0000256" key="7">
    <source>
        <dbReference type="ARBA" id="ARBA00022918"/>
    </source>
</evidence>
<keyword evidence="6" id="KW-0378">Hydrolase</keyword>
<dbReference type="PROSITE" id="PS50994">
    <property type="entry name" value="INTEGRASE"/>
    <property type="match status" value="1"/>
</dbReference>
<gene>
    <name evidence="12" type="ORF">PoB_001483400</name>
</gene>
<evidence type="ECO:0000256" key="1">
    <source>
        <dbReference type="ARBA" id="ARBA00022670"/>
    </source>
</evidence>
<name>A0AAV3Z2P6_9GAST</name>
<dbReference type="Pfam" id="PF17919">
    <property type="entry name" value="RT_RNaseH_2"/>
    <property type="match status" value="1"/>
</dbReference>
<dbReference type="SUPFAM" id="SSF53098">
    <property type="entry name" value="Ribonuclease H-like"/>
    <property type="match status" value="1"/>
</dbReference>
<dbReference type="GO" id="GO:0004519">
    <property type="term" value="F:endonuclease activity"/>
    <property type="evidence" value="ECO:0007669"/>
    <property type="project" value="UniProtKB-KW"/>
</dbReference>
<keyword evidence="2" id="KW-0808">Transferase</keyword>
<dbReference type="GO" id="GO:0008233">
    <property type="term" value="F:peptidase activity"/>
    <property type="evidence" value="ECO:0007669"/>
    <property type="project" value="UniProtKB-KW"/>
</dbReference>
<evidence type="ECO:0000313" key="12">
    <source>
        <dbReference type="EMBL" id="GFN88328.1"/>
    </source>
</evidence>
<dbReference type="GO" id="GO:0006508">
    <property type="term" value="P:proteolysis"/>
    <property type="evidence" value="ECO:0007669"/>
    <property type="project" value="UniProtKB-KW"/>
</dbReference>
<dbReference type="InterPro" id="IPR041588">
    <property type="entry name" value="Integrase_H2C2"/>
</dbReference>
<evidence type="ECO:0000313" key="13">
    <source>
        <dbReference type="Proteomes" id="UP000735302"/>
    </source>
</evidence>
<keyword evidence="3" id="KW-0548">Nucleotidyltransferase</keyword>
<dbReference type="PROSITE" id="PS50878">
    <property type="entry name" value="RT_POL"/>
    <property type="match status" value="1"/>
</dbReference>
<evidence type="ECO:0000259" key="10">
    <source>
        <dbReference type="PROSITE" id="PS50878"/>
    </source>
</evidence>
<dbReference type="PANTHER" id="PTHR37984:SF5">
    <property type="entry name" value="PROTEIN NYNRIN-LIKE"/>
    <property type="match status" value="1"/>
</dbReference>
<accession>A0AAV3Z2P6</accession>
<dbReference type="InterPro" id="IPR050951">
    <property type="entry name" value="Retrovirus_Pol_polyprotein"/>
</dbReference>
<dbReference type="InterPro" id="IPR043502">
    <property type="entry name" value="DNA/RNA_pol_sf"/>
</dbReference>
<evidence type="ECO:0000256" key="6">
    <source>
        <dbReference type="ARBA" id="ARBA00022801"/>
    </source>
</evidence>
<feature type="compositionally biased region" description="Basic residues" evidence="9">
    <location>
        <begin position="1045"/>
        <end position="1054"/>
    </location>
</feature>
<dbReference type="EMBL" id="BLXT01001848">
    <property type="protein sequence ID" value="GFN88328.1"/>
    <property type="molecule type" value="Genomic_DNA"/>
</dbReference>
<dbReference type="InterPro" id="IPR000477">
    <property type="entry name" value="RT_dom"/>
</dbReference>
<keyword evidence="13" id="KW-1185">Reference proteome</keyword>
<dbReference type="Pfam" id="PF00078">
    <property type="entry name" value="RVT_1"/>
    <property type="match status" value="1"/>
</dbReference>
<dbReference type="GO" id="GO:0003964">
    <property type="term" value="F:RNA-directed DNA polymerase activity"/>
    <property type="evidence" value="ECO:0007669"/>
    <property type="project" value="UniProtKB-KW"/>
</dbReference>
<dbReference type="FunFam" id="3.10.10.10:FF:000007">
    <property type="entry name" value="Retrovirus-related Pol polyprotein from transposon 17.6-like Protein"/>
    <property type="match status" value="1"/>
</dbReference>
<keyword evidence="7" id="KW-0695">RNA-directed DNA polymerase</keyword>
<dbReference type="FunFam" id="3.30.70.270:FF:000020">
    <property type="entry name" value="Transposon Tf2-6 polyprotein-like Protein"/>
    <property type="match status" value="1"/>
</dbReference>
<keyword evidence="4" id="KW-0540">Nuclease</keyword>
<evidence type="ECO:0000256" key="2">
    <source>
        <dbReference type="ARBA" id="ARBA00022679"/>
    </source>
</evidence>
<feature type="domain" description="Integrase catalytic" evidence="11">
    <location>
        <begin position="794"/>
        <end position="965"/>
    </location>
</feature>
<dbReference type="Proteomes" id="UP000735302">
    <property type="component" value="Unassembled WGS sequence"/>
</dbReference>
<keyword evidence="1" id="KW-0645">Protease</keyword>
<keyword evidence="8" id="KW-0511">Multifunctional enzyme</keyword>
<evidence type="ECO:0000256" key="4">
    <source>
        <dbReference type="ARBA" id="ARBA00022722"/>
    </source>
</evidence>
<dbReference type="InterPro" id="IPR055469">
    <property type="entry name" value="DUF7041"/>
</dbReference>
<dbReference type="Gene3D" id="3.10.20.370">
    <property type="match status" value="1"/>
</dbReference>
<feature type="region of interest" description="Disordered" evidence="9">
    <location>
        <begin position="1019"/>
        <end position="1054"/>
    </location>
</feature>
<reference evidence="12 13" key="1">
    <citation type="journal article" date="2021" name="Elife">
        <title>Chloroplast acquisition without the gene transfer in kleptoplastic sea slugs, Plakobranchus ocellatus.</title>
        <authorList>
            <person name="Maeda T."/>
            <person name="Takahashi S."/>
            <person name="Yoshida T."/>
            <person name="Shimamura S."/>
            <person name="Takaki Y."/>
            <person name="Nagai Y."/>
            <person name="Toyoda A."/>
            <person name="Suzuki Y."/>
            <person name="Arimoto A."/>
            <person name="Ishii H."/>
            <person name="Satoh N."/>
            <person name="Nishiyama T."/>
            <person name="Hasebe M."/>
            <person name="Maruyama T."/>
            <person name="Minagawa J."/>
            <person name="Obokata J."/>
            <person name="Shigenobu S."/>
        </authorList>
    </citation>
    <scope>NUCLEOTIDE SEQUENCE [LARGE SCALE GENOMIC DNA]</scope>
</reference>
<proteinExistence type="predicted"/>
<dbReference type="InterPro" id="IPR036397">
    <property type="entry name" value="RNaseH_sf"/>
</dbReference>
<evidence type="ECO:0000256" key="8">
    <source>
        <dbReference type="ARBA" id="ARBA00023268"/>
    </source>
</evidence>
<dbReference type="PANTHER" id="PTHR37984">
    <property type="entry name" value="PROTEIN CBG26694"/>
    <property type="match status" value="1"/>
</dbReference>
<dbReference type="GO" id="GO:0003676">
    <property type="term" value="F:nucleic acid binding"/>
    <property type="evidence" value="ECO:0007669"/>
    <property type="project" value="InterPro"/>
</dbReference>
<dbReference type="Pfam" id="PF00665">
    <property type="entry name" value="rve"/>
    <property type="match status" value="1"/>
</dbReference>
<dbReference type="Pfam" id="PF23055">
    <property type="entry name" value="DUF7041"/>
    <property type="match status" value="1"/>
</dbReference>
<evidence type="ECO:0000256" key="3">
    <source>
        <dbReference type="ARBA" id="ARBA00022695"/>
    </source>
</evidence>
<dbReference type="FunFam" id="3.10.20.370:FF:000001">
    <property type="entry name" value="Retrovirus-related Pol polyprotein from transposon 17.6-like protein"/>
    <property type="match status" value="1"/>
</dbReference>
<sequence>MAVDSVALKLPTFWVSSPLAWFAQAEAQFEMRKITQDDTRYYHVVASLDTNTAKGALPIITATPPTEKYKAIKHFLISAYGLSDEERATALLSINGLGDNKPSEQMDNMFSLLGQHQSCFLFKQIFLQQLPDRVRTPLSVPAISDYRTLAREADKLFLAGGLDKYPKLVQCGNPEPQLDAVCWYHHKYGDKAKKCMPSCPSRVTKTELASIERDCNKFRKVLQEFPALLQPTFSSESVRHGVQHYIATTGPPVHSRARRLAPDKLAAAKKEFFEMEKMGIVRKSNSPWASPLHIVPKPNGGWRPCGDYRRLNNSTTPDRYPIPYIHDFAAQLEGKTIFSKIDLVRGYHQIPMHPEDIPKTTIITPFGLYEDLRIPFGLKNDAQTFQRLMDSVLQGLSCAFVYLDDILVASSSEQQHLQDLRLVCSRLQDSGLVIKLEKCLFGQRSLDFLGHQVSQYGSIPLPSKVKAITDFPKPSTVKSLQEFLGMINFYPRFIPHAASLLLPLHCALQKSHSQNDLSWTADMNMAFASCKEALAEATMLSHPKHGALIFLTTDASDQAIGGVLEQYVNGIWQPLAFFSKRLRPPEMRYSTFDRELLALYLAIRHIRFFLEGKPFTAYTDHKPLVGAISKLSDPWTARQKCHLAFISEYSTDIRHVSGKSNVVADCLSLSSLSNVTLGIDYEAMAKAKEKDRDIKAFPTAITGLHIVPYQIHNSTLLCDVSTGLPRPLVPQTFQRQVFESIHNLAHPSRRSTVKLVSQRFVWHGLKKQVKRWSQECLACQRSKIQTHVHSSVLNIPVPSRRFSHLHIDLVGPLPPSEGFTHLLTIIDRTSRWPEVIPHSGTSSTDCAKALTRNWISRFGVPLDITSDRGTQFTSTLWGEIANQSEIQLHRITAYHPQSNGLVERLHRTLKAALKARLKGPNWADELPWILLGLRKTLGHLLLKLSMELLSLFQSYVPKSLRNSKFVFIRHDGHRGPLQRPYDGPFQVVAPGDKTFRVVVGDCEEVISIDRLKPAHVDLTSPVPVAQPPRRGRPPLQPKQSDPRRRLSLKIRRPDHKLDQHVPDGLFVRLHSSSDYSASVGGSSVATY</sequence>
<organism evidence="12 13">
    <name type="scientific">Plakobranchus ocellatus</name>
    <dbReference type="NCBI Taxonomy" id="259542"/>
    <lineage>
        <taxon>Eukaryota</taxon>
        <taxon>Metazoa</taxon>
        <taxon>Spiralia</taxon>
        <taxon>Lophotrochozoa</taxon>
        <taxon>Mollusca</taxon>
        <taxon>Gastropoda</taxon>
        <taxon>Heterobranchia</taxon>
        <taxon>Euthyneura</taxon>
        <taxon>Panpulmonata</taxon>
        <taxon>Sacoglossa</taxon>
        <taxon>Placobranchoidea</taxon>
        <taxon>Plakobranchidae</taxon>
        <taxon>Plakobranchus</taxon>
    </lineage>
</organism>
<dbReference type="AlphaFoldDB" id="A0AAV3Z2P6"/>
<dbReference type="Gene3D" id="1.10.340.70">
    <property type="match status" value="1"/>
</dbReference>
<feature type="domain" description="Reverse transcriptase" evidence="10">
    <location>
        <begin position="276"/>
        <end position="453"/>
    </location>
</feature>
<dbReference type="Gene3D" id="3.10.10.10">
    <property type="entry name" value="HIV Type 1 Reverse Transcriptase, subunit A, domain 1"/>
    <property type="match status" value="1"/>
</dbReference>